<keyword evidence="2" id="KW-0732">Signal</keyword>
<dbReference type="InterPro" id="IPR000421">
    <property type="entry name" value="FA58C"/>
</dbReference>
<feature type="signal peptide" evidence="2">
    <location>
        <begin position="1"/>
        <end position="33"/>
    </location>
</feature>
<feature type="compositionally biased region" description="Low complexity" evidence="1">
    <location>
        <begin position="996"/>
        <end position="1016"/>
    </location>
</feature>
<feature type="domain" description="Fibronectin type-III" evidence="4">
    <location>
        <begin position="666"/>
        <end position="752"/>
    </location>
</feature>
<dbReference type="PANTHER" id="PTHR43308:SF5">
    <property type="entry name" value="S-LAYER PROTEIN _ PEPTIDOGLYCAN ENDO-BETA-N-ACETYLGLUCOSAMINIDASE"/>
    <property type="match status" value="1"/>
</dbReference>
<feature type="compositionally biased region" description="Gly residues" evidence="1">
    <location>
        <begin position="912"/>
        <end position="995"/>
    </location>
</feature>
<feature type="domain" description="SLH" evidence="5">
    <location>
        <begin position="1279"/>
        <end position="1342"/>
    </location>
</feature>
<dbReference type="RefSeq" id="WP_185127105.1">
    <property type="nucleotide sequence ID" value="NZ_JACJVO010000001.1"/>
</dbReference>
<dbReference type="SUPFAM" id="SSF49785">
    <property type="entry name" value="Galactose-binding domain-like"/>
    <property type="match status" value="1"/>
</dbReference>
<feature type="domain" description="SLH" evidence="5">
    <location>
        <begin position="1220"/>
        <end position="1278"/>
    </location>
</feature>
<evidence type="ECO:0000256" key="2">
    <source>
        <dbReference type="SAM" id="SignalP"/>
    </source>
</evidence>
<keyword evidence="7" id="KW-1185">Reference proteome</keyword>
<protein>
    <submittedName>
        <fullName evidence="6">S-layer homology domain-containing protein</fullName>
    </submittedName>
</protein>
<gene>
    <name evidence="6" type="ORF">H7C18_00825</name>
</gene>
<dbReference type="Pfam" id="PF00041">
    <property type="entry name" value="fn3"/>
    <property type="match status" value="1"/>
</dbReference>
<dbReference type="PROSITE" id="PS50853">
    <property type="entry name" value="FN3"/>
    <property type="match status" value="1"/>
</dbReference>
<dbReference type="SMART" id="SM00060">
    <property type="entry name" value="FN3"/>
    <property type="match status" value="2"/>
</dbReference>
<dbReference type="PANTHER" id="PTHR43308">
    <property type="entry name" value="OUTER MEMBRANE PROTEIN ALPHA-RELATED"/>
    <property type="match status" value="1"/>
</dbReference>
<dbReference type="Gene3D" id="2.60.120.260">
    <property type="entry name" value="Galactose-binding domain-like"/>
    <property type="match status" value="1"/>
</dbReference>
<dbReference type="InterPro" id="IPR003961">
    <property type="entry name" value="FN3_dom"/>
</dbReference>
<evidence type="ECO:0000313" key="7">
    <source>
        <dbReference type="Proteomes" id="UP000564644"/>
    </source>
</evidence>
<dbReference type="InterPro" id="IPR051465">
    <property type="entry name" value="Cell_Envelope_Struct_Comp"/>
</dbReference>
<dbReference type="PROSITE" id="PS50022">
    <property type="entry name" value="FA58C_3"/>
    <property type="match status" value="1"/>
</dbReference>
<comment type="caution">
    <text evidence="6">The sequence shown here is derived from an EMBL/GenBank/DDBJ whole genome shotgun (WGS) entry which is preliminary data.</text>
</comment>
<sequence>MQLIKRFKIWNAGISALFVAASIGMTNPPAVSADTPPSVDAQSVDLLDPAFVASHQGAIASVEQDPDQSPYDEFGAAFGTDDPVEGATKFARSVLPEAADRVVNVFDEALNKTVFEVNVGDNTCATCYLHNATYDPETQTFSGGNDDRQRIEIRPEANSSFAGHEGDITAYHWKLKLDKDLPKPGGFFHIFQYKAVNASHEVANFDTLGLSTDPNFSSSEDGEPILTLTVSTAASPKLEFRYADIGTVAGQETLASVPVDEIRDKWVDVTLKILNSESGWASMVMKDDQTGQVLMSYDDPNRILDLWRRPEVKYNNGAFEGPYPANDQMYNRPKWGIYRKADKSDSSVEPAKIYLSDMTLYKSATGVSPVDLAYGKPAYNVGPTSGNPIQLANDDANRLTDGVQVDPVSYTNLTVPADRPDALGKLTWIGTESAKKGSVILDLGKKTDFNQFKIFAKSARLLHVNAWVSDDTADHDGSDLDSIAFMPVNPTAQDPDKGGDWAFYNPDSSGGDDAANKEYLVDLGQTYSSRYVKLFFENGSGSNAAGTTDGVSTFTMTGPPRISELEIYNAPQTPKNVQVDYAGGPNATISWDDTPADYFQIYDDGKLLADHVAASSYSFTNLDPGAVYKLSVKTVYTDPYSFKQMVSTASASTELHTDGESIVPTLPAGATATATSDKSIEVGWEAAADAQSYRIVLATDAGERTLADEYAGTSFTIKDLSPGTNYTVKIYSIRRGVASADAAVAQAQTTGVRNGSDDLLYNKEVQYSRVWGDDSGSWGGSKALDGDVSDVSRWVAFKGSKTAYLMADIGETVPVDRLEYDSFQNKLMKVSFYYAIDPEAFANPDSDKWIKIVTDDRVASGEYGDPSLSSIAKSLPLDTPVNARYIKFAVDQADGDINVNEVKAFGPQDSGDSGGHEGTGGENGGNGGDNGNNGGDNGGAGGDNGGTGGDNGGNGGDNGGNGGDNGNNGGDNGGAGGDNGGTGGDNGGNNGGNVGGTVPVPGNGSDTDSDSNSDPTAALLDPGKDATVTHEASADGRRTTVVKVDGTRLSDAAAGKQVVKLAIDSKDEDVQVELPGSALRQLQDLTLVSIEANGAVYELPKALIDRLPEGQDVGIRIGTVSDDRLNAIDQAIAGENAVPLMDRPIEFKLTSGGQDVTDFGGIYANRKLTLPQSADPNRTAAVWIDDANGLHFAPAVVNVSGGIAEATIHATHDGIYAIVQHEAGFDDLQGHWAKADAETLASKWIVFGESAHSFNPDRSVTRAEFAELLVRSLGLLESNGSPFSDVPSNAWYAGAVNAAKQYGLIQGASDGAFRPGEPVTREEAAVMIANAFKAGGKEFTSTAGPLSSFQDGIDIAAWAEGAVGQLAEAKLIQGTPDGRFEPKKATTRAEAASLVKRMLESLDFINE</sequence>
<organism evidence="6 7">
    <name type="scientific">Cohnella zeiphila</name>
    <dbReference type="NCBI Taxonomy" id="2761120"/>
    <lineage>
        <taxon>Bacteria</taxon>
        <taxon>Bacillati</taxon>
        <taxon>Bacillota</taxon>
        <taxon>Bacilli</taxon>
        <taxon>Bacillales</taxon>
        <taxon>Paenibacillaceae</taxon>
        <taxon>Cohnella</taxon>
    </lineage>
</organism>
<feature type="domain" description="F5/8 type C" evidence="3">
    <location>
        <begin position="745"/>
        <end position="907"/>
    </location>
</feature>
<name>A0A7X0SKI4_9BACL</name>
<evidence type="ECO:0000259" key="3">
    <source>
        <dbReference type="PROSITE" id="PS50022"/>
    </source>
</evidence>
<evidence type="ECO:0000313" key="6">
    <source>
        <dbReference type="EMBL" id="MBB6729438.1"/>
    </source>
</evidence>
<dbReference type="InterPro" id="IPR008979">
    <property type="entry name" value="Galactose-bd-like_sf"/>
</dbReference>
<dbReference type="InterPro" id="IPR036116">
    <property type="entry name" value="FN3_sf"/>
</dbReference>
<reference evidence="6 7" key="1">
    <citation type="submission" date="2020-08" db="EMBL/GenBank/DDBJ databases">
        <title>Cohnella phylogeny.</title>
        <authorList>
            <person name="Dunlap C."/>
        </authorList>
    </citation>
    <scope>NUCLEOTIDE SEQUENCE [LARGE SCALE GENOMIC DNA]</scope>
    <source>
        <strain evidence="6 7">CBP 2801</strain>
    </source>
</reference>
<dbReference type="PROSITE" id="PS51272">
    <property type="entry name" value="SLH"/>
    <property type="match status" value="3"/>
</dbReference>
<dbReference type="SUPFAM" id="SSF49265">
    <property type="entry name" value="Fibronectin type III"/>
    <property type="match status" value="1"/>
</dbReference>
<dbReference type="InterPro" id="IPR001119">
    <property type="entry name" value="SLH_dom"/>
</dbReference>
<feature type="chain" id="PRO_5031500885" evidence="2">
    <location>
        <begin position="34"/>
        <end position="1407"/>
    </location>
</feature>
<dbReference type="Proteomes" id="UP000564644">
    <property type="component" value="Unassembled WGS sequence"/>
</dbReference>
<evidence type="ECO:0000259" key="4">
    <source>
        <dbReference type="PROSITE" id="PS50853"/>
    </source>
</evidence>
<dbReference type="EMBL" id="JACJVO010000001">
    <property type="protein sequence ID" value="MBB6729438.1"/>
    <property type="molecule type" value="Genomic_DNA"/>
</dbReference>
<dbReference type="Gene3D" id="2.60.40.10">
    <property type="entry name" value="Immunoglobulins"/>
    <property type="match status" value="2"/>
</dbReference>
<evidence type="ECO:0000256" key="1">
    <source>
        <dbReference type="SAM" id="MobiDB-lite"/>
    </source>
</evidence>
<accession>A0A7X0SKI4</accession>
<dbReference type="Pfam" id="PF00395">
    <property type="entry name" value="SLH"/>
    <property type="match status" value="3"/>
</dbReference>
<evidence type="ECO:0000259" key="5">
    <source>
        <dbReference type="PROSITE" id="PS51272"/>
    </source>
</evidence>
<dbReference type="CDD" id="cd00063">
    <property type="entry name" value="FN3"/>
    <property type="match status" value="2"/>
</dbReference>
<dbReference type="InterPro" id="IPR013783">
    <property type="entry name" value="Ig-like_fold"/>
</dbReference>
<feature type="domain" description="SLH" evidence="5">
    <location>
        <begin position="1346"/>
        <end position="1407"/>
    </location>
</feature>
<proteinExistence type="predicted"/>
<feature type="region of interest" description="Disordered" evidence="1">
    <location>
        <begin position="902"/>
        <end position="1036"/>
    </location>
</feature>
<dbReference type="Gene3D" id="2.60.120.200">
    <property type="match status" value="1"/>
</dbReference>
<feature type="compositionally biased region" description="Basic and acidic residues" evidence="1">
    <location>
        <begin position="1022"/>
        <end position="1036"/>
    </location>
</feature>
<dbReference type="Pfam" id="PF00754">
    <property type="entry name" value="F5_F8_type_C"/>
    <property type="match status" value="1"/>
</dbReference>